<accession>A0ABX7FGF8</accession>
<dbReference type="InterPro" id="IPR036638">
    <property type="entry name" value="HLH_DNA-bd_sf"/>
</dbReference>
<evidence type="ECO:0000313" key="1">
    <source>
        <dbReference type="EMBL" id="QRG65268.1"/>
    </source>
</evidence>
<keyword evidence="2" id="KW-1185">Reference proteome</keyword>
<sequence length="58" mass="6853">MMITEHERLCEQIELLRTEPNKLAKDYKLTDPIMISISQQLDALLNRLYDLKHPFAPN</sequence>
<reference evidence="1 2" key="1">
    <citation type="submission" date="2021-01" db="EMBL/GenBank/DDBJ databases">
        <title>Identification of strong promoters based on the transcriptome of Brevibacillus choshinensis.</title>
        <authorList>
            <person name="Yao D."/>
            <person name="Zhang K."/>
            <person name="Wu J."/>
        </authorList>
    </citation>
    <scope>NUCLEOTIDE SEQUENCE [LARGE SCALE GENOMIC DNA]</scope>
    <source>
        <strain evidence="1 2">HPD31-SP3</strain>
    </source>
</reference>
<dbReference type="Pfam" id="PF09388">
    <property type="entry name" value="SpoOE-like"/>
    <property type="match status" value="1"/>
</dbReference>
<protein>
    <submittedName>
        <fullName evidence="1">Aspartyl-phosphate phosphatase Spo0E family protein</fullName>
    </submittedName>
</protein>
<name>A0ABX7FGF8_BRECH</name>
<dbReference type="EMBL" id="CP069127">
    <property type="protein sequence ID" value="QRG65268.1"/>
    <property type="molecule type" value="Genomic_DNA"/>
</dbReference>
<evidence type="ECO:0000313" key="2">
    <source>
        <dbReference type="Proteomes" id="UP000596248"/>
    </source>
</evidence>
<dbReference type="Gene3D" id="4.10.280.10">
    <property type="entry name" value="Helix-loop-helix DNA-binding domain"/>
    <property type="match status" value="1"/>
</dbReference>
<gene>
    <name evidence="1" type="ORF">JNE38_16630</name>
</gene>
<dbReference type="InterPro" id="IPR037208">
    <property type="entry name" value="Spo0E-like_sf"/>
</dbReference>
<dbReference type="SUPFAM" id="SSF140500">
    <property type="entry name" value="BAS1536-like"/>
    <property type="match status" value="1"/>
</dbReference>
<organism evidence="1 2">
    <name type="scientific">Brevibacillus choshinensis</name>
    <dbReference type="NCBI Taxonomy" id="54911"/>
    <lineage>
        <taxon>Bacteria</taxon>
        <taxon>Bacillati</taxon>
        <taxon>Bacillota</taxon>
        <taxon>Bacilli</taxon>
        <taxon>Bacillales</taxon>
        <taxon>Paenibacillaceae</taxon>
        <taxon>Brevibacillus</taxon>
    </lineage>
</organism>
<dbReference type="InterPro" id="IPR018540">
    <property type="entry name" value="Spo0E-like"/>
</dbReference>
<proteinExistence type="predicted"/>
<dbReference type="Proteomes" id="UP000596248">
    <property type="component" value="Chromosome"/>
</dbReference>